<name>A0A9P5UEF8_9AGAR</name>
<protein>
    <submittedName>
        <fullName evidence="2">Uncharacterized protein</fullName>
    </submittedName>
</protein>
<feature type="compositionally biased region" description="Polar residues" evidence="1">
    <location>
        <begin position="98"/>
        <end position="134"/>
    </location>
</feature>
<evidence type="ECO:0000313" key="3">
    <source>
        <dbReference type="Proteomes" id="UP000772434"/>
    </source>
</evidence>
<dbReference type="Proteomes" id="UP000772434">
    <property type="component" value="Unassembled WGS sequence"/>
</dbReference>
<comment type="caution">
    <text evidence="2">The sequence shown here is derived from an EMBL/GenBank/DDBJ whole genome shotgun (WGS) entry which is preliminary data.</text>
</comment>
<dbReference type="AlphaFoldDB" id="A0A9P5UEF8"/>
<evidence type="ECO:0000313" key="2">
    <source>
        <dbReference type="EMBL" id="KAF9076189.1"/>
    </source>
</evidence>
<dbReference type="EMBL" id="JADNRY010000007">
    <property type="protein sequence ID" value="KAF9076189.1"/>
    <property type="molecule type" value="Genomic_DNA"/>
</dbReference>
<feature type="compositionally biased region" description="Basic and acidic residues" evidence="1">
    <location>
        <begin position="54"/>
        <end position="64"/>
    </location>
</feature>
<dbReference type="OrthoDB" id="7344096at2759"/>
<evidence type="ECO:0000256" key="1">
    <source>
        <dbReference type="SAM" id="MobiDB-lite"/>
    </source>
</evidence>
<accession>A0A9P5UEF8</accession>
<keyword evidence="3" id="KW-1185">Reference proteome</keyword>
<organism evidence="2 3">
    <name type="scientific">Rhodocollybia butyracea</name>
    <dbReference type="NCBI Taxonomy" id="206335"/>
    <lineage>
        <taxon>Eukaryota</taxon>
        <taxon>Fungi</taxon>
        <taxon>Dikarya</taxon>
        <taxon>Basidiomycota</taxon>
        <taxon>Agaricomycotina</taxon>
        <taxon>Agaricomycetes</taxon>
        <taxon>Agaricomycetidae</taxon>
        <taxon>Agaricales</taxon>
        <taxon>Marasmiineae</taxon>
        <taxon>Omphalotaceae</taxon>
        <taxon>Rhodocollybia</taxon>
    </lineage>
</organism>
<feature type="region of interest" description="Disordered" evidence="1">
    <location>
        <begin position="50"/>
        <end position="134"/>
    </location>
</feature>
<proteinExistence type="predicted"/>
<feature type="compositionally biased region" description="Basic and acidic residues" evidence="1">
    <location>
        <begin position="77"/>
        <end position="91"/>
    </location>
</feature>
<sequence length="134" mass="14709">MSKVKISKAEAALWGIEHIGKWKKKQSHLVGASKEQAAKAGHAVAETLKISNSDWKREVLEGRKRSTNNDNQTSPDISKDGPESIVEKDIPEPMNAANKEQQQVNLNPESHSPSGRTFTAQPQAISARQVNETT</sequence>
<reference evidence="2" key="1">
    <citation type="submission" date="2020-11" db="EMBL/GenBank/DDBJ databases">
        <authorList>
            <consortium name="DOE Joint Genome Institute"/>
            <person name="Ahrendt S."/>
            <person name="Riley R."/>
            <person name="Andreopoulos W."/>
            <person name="Labutti K."/>
            <person name="Pangilinan J."/>
            <person name="Ruiz-Duenas F.J."/>
            <person name="Barrasa J.M."/>
            <person name="Sanchez-Garcia M."/>
            <person name="Camarero S."/>
            <person name="Miyauchi S."/>
            <person name="Serrano A."/>
            <person name="Linde D."/>
            <person name="Babiker R."/>
            <person name="Drula E."/>
            <person name="Ayuso-Fernandez I."/>
            <person name="Pacheco R."/>
            <person name="Padilla G."/>
            <person name="Ferreira P."/>
            <person name="Barriuso J."/>
            <person name="Kellner H."/>
            <person name="Castanera R."/>
            <person name="Alfaro M."/>
            <person name="Ramirez L."/>
            <person name="Pisabarro A.G."/>
            <person name="Kuo A."/>
            <person name="Tritt A."/>
            <person name="Lipzen A."/>
            <person name="He G."/>
            <person name="Yan M."/>
            <person name="Ng V."/>
            <person name="Cullen D."/>
            <person name="Martin F."/>
            <person name="Rosso M.-N."/>
            <person name="Henrissat B."/>
            <person name="Hibbett D."/>
            <person name="Martinez A.T."/>
            <person name="Grigoriev I.V."/>
        </authorList>
    </citation>
    <scope>NUCLEOTIDE SEQUENCE</scope>
    <source>
        <strain evidence="2">AH 40177</strain>
    </source>
</reference>
<gene>
    <name evidence="2" type="ORF">BDP27DRAFT_1314034</name>
</gene>